<dbReference type="PANTHER" id="PTHR24960">
    <property type="entry name" value="PHOTOSYSTEM I IRON-SULFUR CENTER-RELATED"/>
    <property type="match status" value="1"/>
</dbReference>
<dbReference type="NCBIfam" id="NF045992">
    <property type="entry name" value="CircClkLdpA"/>
    <property type="match status" value="1"/>
</dbReference>
<dbReference type="PROSITE" id="PS00198">
    <property type="entry name" value="4FE4S_FER_1"/>
    <property type="match status" value="1"/>
</dbReference>
<dbReference type="EMBL" id="JBAFSM010000009">
    <property type="protein sequence ID" value="MEG3436712.1"/>
    <property type="molecule type" value="Genomic_DNA"/>
</dbReference>
<accession>A0AAW9QG17</accession>
<dbReference type="GO" id="GO:0046872">
    <property type="term" value="F:metal ion binding"/>
    <property type="evidence" value="ECO:0007669"/>
    <property type="project" value="UniProtKB-KW"/>
</dbReference>
<comment type="cofactor">
    <cofactor evidence="1">
        <name>[4Fe-4S] cluster</name>
        <dbReference type="ChEBI" id="CHEBI:49883"/>
    </cofactor>
</comment>
<dbReference type="InterPro" id="IPR017900">
    <property type="entry name" value="4Fe4S_Fe_S_CS"/>
</dbReference>
<evidence type="ECO:0000256" key="1">
    <source>
        <dbReference type="ARBA" id="ARBA00001966"/>
    </source>
</evidence>
<evidence type="ECO:0000256" key="5">
    <source>
        <dbReference type="ARBA" id="ARBA00023014"/>
    </source>
</evidence>
<reference evidence="7 8" key="1">
    <citation type="submission" date="2024-01" db="EMBL/GenBank/DDBJ databases">
        <title>Genomic insights into the taxonomy and metabolism of the cyanobacterium Pannus brasiliensis CCIBt3594.</title>
        <authorList>
            <person name="Machado M."/>
            <person name="Botero N.B."/>
            <person name="Andreote A.P.D."/>
            <person name="Feitosa A.M.T."/>
            <person name="Popin R."/>
            <person name="Sivonen K."/>
            <person name="Fiore M.F."/>
        </authorList>
    </citation>
    <scope>NUCLEOTIDE SEQUENCE [LARGE SCALE GENOMIC DNA]</scope>
    <source>
        <strain evidence="7 8">CCIBt3594</strain>
    </source>
</reference>
<dbReference type="InterPro" id="IPR021039">
    <property type="entry name" value="Fe-S-bd_prot_LdpA_C"/>
</dbReference>
<proteinExistence type="predicted"/>
<dbReference type="Pfam" id="PF25160">
    <property type="entry name" value="LdpA_Fe-S-bd"/>
    <property type="match status" value="1"/>
</dbReference>
<dbReference type="InterPro" id="IPR057431">
    <property type="entry name" value="LdpA_Fe-S-bd"/>
</dbReference>
<keyword evidence="2" id="KW-0004">4Fe-4S</keyword>
<evidence type="ECO:0000256" key="2">
    <source>
        <dbReference type="ARBA" id="ARBA00022485"/>
    </source>
</evidence>
<organism evidence="7 8">
    <name type="scientific">Pannus brasiliensis CCIBt3594</name>
    <dbReference type="NCBI Taxonomy" id="1427578"/>
    <lineage>
        <taxon>Bacteria</taxon>
        <taxon>Bacillati</taxon>
        <taxon>Cyanobacteriota</taxon>
        <taxon>Cyanophyceae</taxon>
        <taxon>Oscillatoriophycideae</taxon>
        <taxon>Chroococcales</taxon>
        <taxon>Microcystaceae</taxon>
        <taxon>Pannus</taxon>
    </lineage>
</organism>
<dbReference type="PANTHER" id="PTHR24960:SF79">
    <property type="entry name" value="PHOTOSYSTEM I IRON-SULFUR CENTER"/>
    <property type="match status" value="1"/>
</dbReference>
<evidence type="ECO:0000313" key="8">
    <source>
        <dbReference type="Proteomes" id="UP001328733"/>
    </source>
</evidence>
<evidence type="ECO:0000256" key="4">
    <source>
        <dbReference type="ARBA" id="ARBA00023004"/>
    </source>
</evidence>
<keyword evidence="4" id="KW-0408">Iron</keyword>
<dbReference type="AlphaFoldDB" id="A0AAW9QG17"/>
<feature type="domain" description="4Fe-4S ferredoxin-type" evidence="6">
    <location>
        <begin position="121"/>
        <end position="149"/>
    </location>
</feature>
<keyword evidence="3" id="KW-0479">Metal-binding</keyword>
<evidence type="ECO:0000259" key="6">
    <source>
        <dbReference type="PROSITE" id="PS51379"/>
    </source>
</evidence>
<dbReference type="Gene3D" id="3.30.70.20">
    <property type="match status" value="1"/>
</dbReference>
<dbReference type="Pfam" id="PF12617">
    <property type="entry name" value="LdpA_C"/>
    <property type="match status" value="1"/>
</dbReference>
<dbReference type="SUPFAM" id="SSF54862">
    <property type="entry name" value="4Fe-4S ferredoxins"/>
    <property type="match status" value="1"/>
</dbReference>
<dbReference type="PROSITE" id="PS51379">
    <property type="entry name" value="4FE4S_FER_2"/>
    <property type="match status" value="2"/>
</dbReference>
<name>A0AAW9QG17_9CHRO</name>
<keyword evidence="5" id="KW-0411">Iron-sulfur</keyword>
<dbReference type="Proteomes" id="UP001328733">
    <property type="component" value="Unassembled WGS sequence"/>
</dbReference>
<keyword evidence="8" id="KW-1185">Reference proteome</keyword>
<dbReference type="GO" id="GO:0051539">
    <property type="term" value="F:4 iron, 4 sulfur cluster binding"/>
    <property type="evidence" value="ECO:0007669"/>
    <property type="project" value="UniProtKB-KW"/>
</dbReference>
<sequence length="338" mass="36994">MNEYPYSPLRSLLEGHWFKLICGASYQDLPTIRDLALVYTLAGADCIDVAADRAVIEAAREGIESAAKIPGFARKTRPWLMVSLNDGEDPHFRKALFDPNLCPIDCSRPCERICPANAIDASGVIDRRCYGCGRCLPVCPLGLIETRSRIVEPGEIVPILLETDIDAIEIHTSVGHEESFRRLWEAIAPATENLKILAISCQDHENLFDYLRYIRETIGKLSCPLIWQTDGRPMSGDIGKGTTHPAIAMARKVLSSDFGGFVQLAGGTNAHTVTKLEQMGLLGKIAGIAYGSYARSIVLPILDRIPTATLENHPESLREATGIAIDLVSGLKDRAVTR</sequence>
<dbReference type="InterPro" id="IPR017896">
    <property type="entry name" value="4Fe4S_Fe-S-bd"/>
</dbReference>
<dbReference type="RefSeq" id="WP_332864175.1">
    <property type="nucleotide sequence ID" value="NZ_JBAFSM010000009.1"/>
</dbReference>
<evidence type="ECO:0000313" key="7">
    <source>
        <dbReference type="EMBL" id="MEG3436712.1"/>
    </source>
</evidence>
<protein>
    <submittedName>
        <fullName evidence="7">LdpA C-terminal domain-containing domain</fullName>
    </submittedName>
</protein>
<comment type="caution">
    <text evidence="7">The sequence shown here is derived from an EMBL/GenBank/DDBJ whole genome shotgun (WGS) entry which is preliminary data.</text>
</comment>
<evidence type="ECO:0000256" key="3">
    <source>
        <dbReference type="ARBA" id="ARBA00022723"/>
    </source>
</evidence>
<gene>
    <name evidence="7" type="ORF">V0288_06225</name>
</gene>
<feature type="domain" description="4Fe-4S ferredoxin-type" evidence="6">
    <location>
        <begin position="93"/>
        <end position="120"/>
    </location>
</feature>
<dbReference type="InterPro" id="IPR050157">
    <property type="entry name" value="PSI_iron-sulfur_center"/>
</dbReference>